<evidence type="ECO:0000256" key="1">
    <source>
        <dbReference type="SAM" id="Phobius"/>
    </source>
</evidence>
<evidence type="ECO:0000313" key="2">
    <source>
        <dbReference type="EMBL" id="CAE6514127.1"/>
    </source>
</evidence>
<dbReference type="Proteomes" id="UP000199561">
    <property type="component" value="Unassembled WGS sequence"/>
</dbReference>
<keyword evidence="4" id="KW-1185">Reference proteome</keyword>
<dbReference type="STRING" id="52442.SAMN05421880_11352"/>
<reference evidence="2" key="2">
    <citation type="submission" date="2021-02" db="EMBL/GenBank/DDBJ databases">
        <authorList>
            <person name="Han P."/>
        </authorList>
    </citation>
    <scope>NUCLEOTIDE SEQUENCE</scope>
    <source>
        <strain evidence="2">Nitrosomonas nitrosa 18-3D</strain>
    </source>
</reference>
<keyword evidence="1" id="KW-0472">Membrane</keyword>
<reference evidence="3 4" key="1">
    <citation type="submission" date="2016-10" db="EMBL/GenBank/DDBJ databases">
        <authorList>
            <person name="de Groot N.N."/>
        </authorList>
    </citation>
    <scope>NUCLEOTIDE SEQUENCE [LARGE SCALE GENOMIC DNA]</scope>
    <source>
        <strain evidence="3 4">Nm146</strain>
    </source>
</reference>
<name>A0A1I4Q0B9_9PROT</name>
<proteinExistence type="predicted"/>
<sequence>MSTELIALLISLAVINLIGLGLIWYIKHHDNN</sequence>
<organism evidence="3 4">
    <name type="scientific">Nitrosomonas nitrosa</name>
    <dbReference type="NCBI Taxonomy" id="52442"/>
    <lineage>
        <taxon>Bacteria</taxon>
        <taxon>Pseudomonadati</taxon>
        <taxon>Pseudomonadota</taxon>
        <taxon>Betaproteobacteria</taxon>
        <taxon>Nitrosomonadales</taxon>
        <taxon>Nitrosomonadaceae</taxon>
        <taxon>Nitrosomonas</taxon>
    </lineage>
</organism>
<accession>A0A1I4Q0B9</accession>
<gene>
    <name evidence="2" type="ORF">NMYAN_50042</name>
    <name evidence="3" type="ORF">SAMN05421880_11352</name>
</gene>
<keyword evidence="1" id="KW-1133">Transmembrane helix</keyword>
<dbReference type="EMBL" id="FOUF01000013">
    <property type="protein sequence ID" value="SFM33444.1"/>
    <property type="molecule type" value="Genomic_DNA"/>
</dbReference>
<dbReference type="EMBL" id="CAJNAP010000045">
    <property type="protein sequence ID" value="CAE6514127.1"/>
    <property type="molecule type" value="Genomic_DNA"/>
</dbReference>
<feature type="transmembrane region" description="Helical" evidence="1">
    <location>
        <begin position="6"/>
        <end position="26"/>
    </location>
</feature>
<keyword evidence="1" id="KW-0812">Transmembrane</keyword>
<evidence type="ECO:0000313" key="4">
    <source>
        <dbReference type="Proteomes" id="UP000199561"/>
    </source>
</evidence>
<protein>
    <submittedName>
        <fullName evidence="3">Uncharacterized protein</fullName>
    </submittedName>
</protein>
<dbReference type="Proteomes" id="UP000601736">
    <property type="component" value="Unassembled WGS sequence"/>
</dbReference>
<evidence type="ECO:0000313" key="3">
    <source>
        <dbReference type="EMBL" id="SFM33444.1"/>
    </source>
</evidence>
<dbReference type="AlphaFoldDB" id="A0A1I4Q0B9"/>